<organism evidence="1 2">
    <name type="scientific">Marinibaculum pumilum</name>
    <dbReference type="NCBI Taxonomy" id="1766165"/>
    <lineage>
        <taxon>Bacteria</taxon>
        <taxon>Pseudomonadati</taxon>
        <taxon>Pseudomonadota</taxon>
        <taxon>Alphaproteobacteria</taxon>
        <taxon>Rhodospirillales</taxon>
        <taxon>Rhodospirillaceae</taxon>
        <taxon>Marinibaculum</taxon>
    </lineage>
</organism>
<sequence length="362" mass="37862">MQTVSVLSDISAGRLPDGVVRTAHPFTRDGRAHQADLYHPDGWQPAAALVLVPGASPRGRDDPRLVAFAGTLANAGFSVLVPEIPALRRMTLSAGDARIIADALRQMAGRRPAFLGVVAISYAVGPAMLAAHEPLPAGRGAAAEVDVLVGIGGYHDADAVATWFTTGWYRLAESVPPDPDASGRPGEWVRGQPGSYGKWVFLRANAHRVDDPADAALLAEMARRRLATPDAGIADLVPRLGADGRAVHAFLSNTDRARAPALLAALPAGIRAEMQALDLSRRDFTGPGPRLILVHGRNDPVIPAGESRALAAAVRDADGRSRADLHFVDGIGHVDAGGIGLGDALVLVEAVYSLLALRDRAG</sequence>
<dbReference type="InterPro" id="IPR029058">
    <property type="entry name" value="AB_hydrolase_fold"/>
</dbReference>
<dbReference type="RefSeq" id="WP_379901016.1">
    <property type="nucleotide sequence ID" value="NZ_JBHRTR010000028.1"/>
</dbReference>
<keyword evidence="2" id="KW-1185">Reference proteome</keyword>
<protein>
    <recommendedName>
        <fullName evidence="3">Alpha/beta hydrolase</fullName>
    </recommendedName>
</protein>
<reference evidence="2" key="1">
    <citation type="journal article" date="2019" name="Int. J. Syst. Evol. Microbiol.">
        <title>The Global Catalogue of Microorganisms (GCM) 10K type strain sequencing project: providing services to taxonomists for standard genome sequencing and annotation.</title>
        <authorList>
            <consortium name="The Broad Institute Genomics Platform"/>
            <consortium name="The Broad Institute Genome Sequencing Center for Infectious Disease"/>
            <person name="Wu L."/>
            <person name="Ma J."/>
        </authorList>
    </citation>
    <scope>NUCLEOTIDE SEQUENCE [LARGE SCALE GENOMIC DNA]</scope>
    <source>
        <strain evidence="2">KCTC 42964</strain>
    </source>
</reference>
<dbReference type="EMBL" id="JBHRTR010000028">
    <property type="protein sequence ID" value="MFC3228161.1"/>
    <property type="molecule type" value="Genomic_DNA"/>
</dbReference>
<name>A0ABV7L0K6_9PROT</name>
<proteinExistence type="predicted"/>
<dbReference type="Proteomes" id="UP001595528">
    <property type="component" value="Unassembled WGS sequence"/>
</dbReference>
<gene>
    <name evidence="1" type="ORF">ACFOGJ_13025</name>
</gene>
<accession>A0ABV7L0K6</accession>
<evidence type="ECO:0000313" key="1">
    <source>
        <dbReference type="EMBL" id="MFC3228161.1"/>
    </source>
</evidence>
<dbReference type="SUPFAM" id="SSF53474">
    <property type="entry name" value="alpha/beta-Hydrolases"/>
    <property type="match status" value="1"/>
</dbReference>
<evidence type="ECO:0000313" key="2">
    <source>
        <dbReference type="Proteomes" id="UP001595528"/>
    </source>
</evidence>
<comment type="caution">
    <text evidence="1">The sequence shown here is derived from an EMBL/GenBank/DDBJ whole genome shotgun (WGS) entry which is preliminary data.</text>
</comment>
<dbReference type="Gene3D" id="3.40.50.1820">
    <property type="entry name" value="alpha/beta hydrolase"/>
    <property type="match status" value="2"/>
</dbReference>
<evidence type="ECO:0008006" key="3">
    <source>
        <dbReference type="Google" id="ProtNLM"/>
    </source>
</evidence>